<evidence type="ECO:0000313" key="2">
    <source>
        <dbReference type="EMBL" id="GAA0961820.1"/>
    </source>
</evidence>
<evidence type="ECO:0000256" key="1">
    <source>
        <dbReference type="SAM" id="MobiDB-lite"/>
    </source>
</evidence>
<accession>A0ABN1RQN1</accession>
<name>A0ABN1RQN1_9ACTN</name>
<sequence>MVFGDAEQAPGCPPSEPLGFPSEWPRRRSGSLLDLTLGVAGRADKSTLSTPVDKPVCKLWGAPVDTVDERGNRM</sequence>
<protein>
    <submittedName>
        <fullName evidence="2">Uncharacterized protein</fullName>
    </submittedName>
</protein>
<comment type="caution">
    <text evidence="2">The sequence shown here is derived from an EMBL/GenBank/DDBJ whole genome shotgun (WGS) entry which is preliminary data.</text>
</comment>
<gene>
    <name evidence="2" type="ORF">GCM10009554_78830</name>
</gene>
<keyword evidence="3" id="KW-1185">Reference proteome</keyword>
<reference evidence="2 3" key="1">
    <citation type="journal article" date="2019" name="Int. J. Syst. Evol. Microbiol.">
        <title>The Global Catalogue of Microorganisms (GCM) 10K type strain sequencing project: providing services to taxonomists for standard genome sequencing and annotation.</title>
        <authorList>
            <consortium name="The Broad Institute Genomics Platform"/>
            <consortium name="The Broad Institute Genome Sequencing Center for Infectious Disease"/>
            <person name="Wu L."/>
            <person name="Ma J."/>
        </authorList>
    </citation>
    <scope>NUCLEOTIDE SEQUENCE [LARGE SCALE GENOMIC DNA]</scope>
    <source>
        <strain evidence="2 3">JCM 10977</strain>
    </source>
</reference>
<feature type="region of interest" description="Disordered" evidence="1">
    <location>
        <begin position="1"/>
        <end position="25"/>
    </location>
</feature>
<dbReference type="EMBL" id="BAAAHK010000022">
    <property type="protein sequence ID" value="GAA0961820.1"/>
    <property type="molecule type" value="Genomic_DNA"/>
</dbReference>
<organism evidence="2 3">
    <name type="scientific">Kribbella koreensis</name>
    <dbReference type="NCBI Taxonomy" id="57909"/>
    <lineage>
        <taxon>Bacteria</taxon>
        <taxon>Bacillati</taxon>
        <taxon>Actinomycetota</taxon>
        <taxon>Actinomycetes</taxon>
        <taxon>Propionibacteriales</taxon>
        <taxon>Kribbellaceae</taxon>
        <taxon>Kribbella</taxon>
    </lineage>
</organism>
<proteinExistence type="predicted"/>
<dbReference type="Proteomes" id="UP001500542">
    <property type="component" value="Unassembled WGS sequence"/>
</dbReference>
<evidence type="ECO:0000313" key="3">
    <source>
        <dbReference type="Proteomes" id="UP001500542"/>
    </source>
</evidence>